<dbReference type="Pfam" id="PF05699">
    <property type="entry name" value="Dimer_Tnp_hAT"/>
    <property type="match status" value="1"/>
</dbReference>
<feature type="region of interest" description="Disordered" evidence="1">
    <location>
        <begin position="1"/>
        <end position="24"/>
    </location>
</feature>
<evidence type="ECO:0008006" key="5">
    <source>
        <dbReference type="Google" id="ProtNLM"/>
    </source>
</evidence>
<reference evidence="4" key="1">
    <citation type="submission" date="2014-06" db="EMBL/GenBank/DDBJ databases">
        <title>Two novel hAT transposon genes, transferred from Brassicaceae to broomrapes, are actively transcribed in some of their new hosts, suggesting domestication.</title>
        <authorList>
            <person name="Sun T."/>
            <person name="Renner S.S."/>
            <person name="Xu Y."/>
            <person name="Qin Y."/>
            <person name="Wu J."/>
            <person name="Sujn G."/>
        </authorList>
    </citation>
    <scope>NUCLEOTIDE SEQUENCE</scope>
</reference>
<dbReference type="InterPro" id="IPR025525">
    <property type="entry name" value="hAT-like_transposase_RNase-H"/>
</dbReference>
<evidence type="ECO:0000256" key="1">
    <source>
        <dbReference type="SAM" id="MobiDB-lite"/>
    </source>
</evidence>
<accession>A0A089FXP1</accession>
<dbReference type="InterPro" id="IPR012337">
    <property type="entry name" value="RNaseH-like_sf"/>
</dbReference>
<sequence length="591" mass="69244">MEDGDLASGSDVKEKQKSDNEQIVVDSRIPTQAEKEQKYKRSIAGWLIRTARVPPHSFMQRMGPLLPFAVSQLEREVLKIHQERKDKAKKFLKCFDGKLTISYDRVAYDDEWEAYDEEWDCSSRDGPVLHKSFVCISVHFVDHNWKVRKWILGYSPIEFVREEKVEVYRFRNVILDYEIEDKVSTILVPSYGGIGHKPFGALRKWIEKRGKNQIDSCLFRIYCCSDLFRLMAGDVFDNMDLLLEDIRVLVGWGKMSSTNWNVTLCSLQEALDMEDKKVFAEDAYYQEQDQPSDEDWIMIRTFCKLAGCIYKVAKELFEGGYSTSNVYFHLLAELKVMLNQELMSADTDYFRCKAKEILERFDMYWNDMFLVLATASVLDPRFKMKYLEFYCSKNQVCDEPSKAETVLDYLHNLYAHYAASGIPPQTKSPGATFDSLSYTSEEEDEEEEDEDDKEEAEEEGDKECVEEEEGGEDKDKEEKKPDAYEDFVLFQEYLKFEESSREFDESEVDSYLKEPVLEWDKDFKALEWWREESQKYPILSRIARDILSIPISRATSYVAYVADKRECPEFVVTMKAKLVNAMMCSKRWSRL</sequence>
<dbReference type="InterPro" id="IPR008906">
    <property type="entry name" value="HATC_C_dom"/>
</dbReference>
<name>A0A089FXP1_9LAMI</name>
<protein>
    <recommendedName>
        <fullName evidence="5">Zinc finger BED domain-containing protein RICESLEEPER 2-like</fullName>
    </recommendedName>
</protein>
<dbReference type="AlphaFoldDB" id="A0A089FXP1"/>
<evidence type="ECO:0000313" key="4">
    <source>
        <dbReference type="EMBL" id="AIP90099.1"/>
    </source>
</evidence>
<proteinExistence type="evidence at transcript level"/>
<dbReference type="EMBL" id="KM037756">
    <property type="protein sequence ID" value="AIP90099.1"/>
    <property type="molecule type" value="mRNA"/>
</dbReference>
<feature type="compositionally biased region" description="Basic and acidic residues" evidence="1">
    <location>
        <begin position="11"/>
        <end position="20"/>
    </location>
</feature>
<dbReference type="PANTHER" id="PTHR23272">
    <property type="entry name" value="BED FINGER-RELATED"/>
    <property type="match status" value="1"/>
</dbReference>
<feature type="domain" description="hAT-like transposase RNase-H fold" evidence="3">
    <location>
        <begin position="320"/>
        <end position="417"/>
    </location>
</feature>
<feature type="domain" description="HAT C-terminal dimerisation" evidence="2">
    <location>
        <begin position="507"/>
        <end position="588"/>
    </location>
</feature>
<dbReference type="GO" id="GO:0003677">
    <property type="term" value="F:DNA binding"/>
    <property type="evidence" value="ECO:0007669"/>
    <property type="project" value="InterPro"/>
</dbReference>
<dbReference type="SUPFAM" id="SSF53098">
    <property type="entry name" value="Ribonuclease H-like"/>
    <property type="match status" value="1"/>
</dbReference>
<evidence type="ECO:0000259" key="2">
    <source>
        <dbReference type="Pfam" id="PF05699"/>
    </source>
</evidence>
<feature type="region of interest" description="Disordered" evidence="1">
    <location>
        <begin position="425"/>
        <end position="481"/>
    </location>
</feature>
<feature type="compositionally biased region" description="Acidic residues" evidence="1">
    <location>
        <begin position="440"/>
        <end position="472"/>
    </location>
</feature>
<organism evidence="4">
    <name type="scientific">Phelipanche aegyptiaca</name>
    <dbReference type="NCBI Taxonomy" id="99112"/>
    <lineage>
        <taxon>Eukaryota</taxon>
        <taxon>Viridiplantae</taxon>
        <taxon>Streptophyta</taxon>
        <taxon>Embryophyta</taxon>
        <taxon>Tracheophyta</taxon>
        <taxon>Spermatophyta</taxon>
        <taxon>Magnoliopsida</taxon>
        <taxon>eudicotyledons</taxon>
        <taxon>Gunneridae</taxon>
        <taxon>Pentapetalae</taxon>
        <taxon>asterids</taxon>
        <taxon>lamiids</taxon>
        <taxon>Lamiales</taxon>
        <taxon>Orobanchaceae</taxon>
        <taxon>Orobancheae</taxon>
        <taxon>Phelipanche</taxon>
    </lineage>
</organism>
<evidence type="ECO:0000259" key="3">
    <source>
        <dbReference type="Pfam" id="PF14372"/>
    </source>
</evidence>
<dbReference type="PANTHER" id="PTHR23272:SF135">
    <property type="entry name" value="ZINC FINGER BED DOMAIN-CONTAINING PROTEIN DAYSLEEPER-LIKE"/>
    <property type="match status" value="1"/>
</dbReference>
<feature type="compositionally biased region" description="Polar residues" evidence="1">
    <location>
        <begin position="425"/>
        <end position="439"/>
    </location>
</feature>
<dbReference type="GO" id="GO:0046983">
    <property type="term" value="F:protein dimerization activity"/>
    <property type="evidence" value="ECO:0007669"/>
    <property type="project" value="InterPro"/>
</dbReference>
<dbReference type="Pfam" id="PF14372">
    <property type="entry name" value="hAT-like_RNase-H"/>
    <property type="match status" value="1"/>
</dbReference>